<dbReference type="Gene3D" id="1.10.10.10">
    <property type="entry name" value="Winged helix-like DNA-binding domain superfamily/Winged helix DNA-binding domain"/>
    <property type="match status" value="1"/>
</dbReference>
<evidence type="ECO:0000256" key="1">
    <source>
        <dbReference type="ARBA" id="ARBA00011046"/>
    </source>
</evidence>
<evidence type="ECO:0000256" key="3">
    <source>
        <dbReference type="ARBA" id="ARBA00023125"/>
    </source>
</evidence>
<name>A0ABR7CZM9_9BACT</name>
<proteinExistence type="inferred from homology"/>
<gene>
    <name evidence="5" type="ORF">H8S64_05815</name>
</gene>
<dbReference type="InterPro" id="IPR036390">
    <property type="entry name" value="WH_DNA-bd_sf"/>
</dbReference>
<evidence type="ECO:0000256" key="4">
    <source>
        <dbReference type="ARBA" id="ARBA00023163"/>
    </source>
</evidence>
<comment type="similarity">
    <text evidence="1">Belongs to the BlaI transcriptional regulatory family.</text>
</comment>
<dbReference type="SUPFAM" id="SSF46785">
    <property type="entry name" value="Winged helix' DNA-binding domain"/>
    <property type="match status" value="1"/>
</dbReference>
<dbReference type="InterPro" id="IPR005650">
    <property type="entry name" value="BlaI_family"/>
</dbReference>
<dbReference type="PIRSF" id="PIRSF019455">
    <property type="entry name" value="CopR_AtkY"/>
    <property type="match status" value="1"/>
</dbReference>
<sequence length="122" mass="14137">MKGLTAKEEEIMGFFWKEGSLFVRQLLAYYEDPKPHFNTLSTIVRGLEEKGFLGHEAFGNTYQYHAVISEEEFRKGTLKNVINKYFNNSYLNAVSSLVQEEDISLEELKQLIAEVEKAHQNE</sequence>
<dbReference type="Gene3D" id="1.10.4040.10">
    <property type="entry name" value="Penicillinase repressor domain"/>
    <property type="match status" value="1"/>
</dbReference>
<keyword evidence="2" id="KW-0805">Transcription regulation</keyword>
<comment type="caution">
    <text evidence="5">The sequence shown here is derived from an EMBL/GenBank/DDBJ whole genome shotgun (WGS) entry which is preliminary data.</text>
</comment>
<keyword evidence="4" id="KW-0804">Transcription</keyword>
<evidence type="ECO:0000256" key="2">
    <source>
        <dbReference type="ARBA" id="ARBA00023015"/>
    </source>
</evidence>
<keyword evidence="3" id="KW-0238">DNA-binding</keyword>
<dbReference type="Proteomes" id="UP000646484">
    <property type="component" value="Unassembled WGS sequence"/>
</dbReference>
<evidence type="ECO:0000313" key="6">
    <source>
        <dbReference type="Proteomes" id="UP000646484"/>
    </source>
</evidence>
<dbReference type="InterPro" id="IPR036388">
    <property type="entry name" value="WH-like_DNA-bd_sf"/>
</dbReference>
<reference evidence="5 6" key="1">
    <citation type="submission" date="2020-08" db="EMBL/GenBank/DDBJ databases">
        <title>Genome public.</title>
        <authorList>
            <person name="Liu C."/>
            <person name="Sun Q."/>
        </authorList>
    </citation>
    <scope>NUCLEOTIDE SEQUENCE [LARGE SCALE GENOMIC DNA]</scope>
    <source>
        <strain evidence="5 6">NSJ-56</strain>
    </source>
</reference>
<organism evidence="5 6">
    <name type="scientific">Butyricimonas hominis</name>
    <dbReference type="NCBI Taxonomy" id="2763032"/>
    <lineage>
        <taxon>Bacteria</taxon>
        <taxon>Pseudomonadati</taxon>
        <taxon>Bacteroidota</taxon>
        <taxon>Bacteroidia</taxon>
        <taxon>Bacteroidales</taxon>
        <taxon>Odoribacteraceae</taxon>
        <taxon>Butyricimonas</taxon>
    </lineage>
</organism>
<evidence type="ECO:0000313" key="5">
    <source>
        <dbReference type="EMBL" id="MBC5620610.1"/>
    </source>
</evidence>
<keyword evidence="6" id="KW-1185">Reference proteome</keyword>
<protein>
    <submittedName>
        <fullName evidence="5">BlaI/MecI/CopY family transcriptional regulator</fullName>
    </submittedName>
</protein>
<dbReference type="EMBL" id="JACOOH010000002">
    <property type="protein sequence ID" value="MBC5620610.1"/>
    <property type="molecule type" value="Genomic_DNA"/>
</dbReference>
<dbReference type="Pfam" id="PF03965">
    <property type="entry name" value="Penicillinase_R"/>
    <property type="match status" value="1"/>
</dbReference>
<accession>A0ABR7CZM9</accession>
<dbReference type="RefSeq" id="WP_099292384.1">
    <property type="nucleotide sequence ID" value="NZ_JACOOH010000002.1"/>
</dbReference>